<evidence type="ECO:0000313" key="1">
    <source>
        <dbReference type="Proteomes" id="UP000887576"/>
    </source>
</evidence>
<organism evidence="1 2">
    <name type="scientific">Panagrolaimus sp. JU765</name>
    <dbReference type="NCBI Taxonomy" id="591449"/>
    <lineage>
        <taxon>Eukaryota</taxon>
        <taxon>Metazoa</taxon>
        <taxon>Ecdysozoa</taxon>
        <taxon>Nematoda</taxon>
        <taxon>Chromadorea</taxon>
        <taxon>Rhabditida</taxon>
        <taxon>Tylenchina</taxon>
        <taxon>Panagrolaimomorpha</taxon>
        <taxon>Panagrolaimoidea</taxon>
        <taxon>Panagrolaimidae</taxon>
        <taxon>Panagrolaimus</taxon>
    </lineage>
</organism>
<reference evidence="2" key="1">
    <citation type="submission" date="2022-11" db="UniProtKB">
        <authorList>
            <consortium name="WormBaseParasite"/>
        </authorList>
    </citation>
    <scope>IDENTIFICATION</scope>
</reference>
<name>A0AC34QMD8_9BILA</name>
<protein>
    <submittedName>
        <fullName evidence="2">SET domain-containing protein</fullName>
    </submittedName>
</protein>
<evidence type="ECO:0000313" key="2">
    <source>
        <dbReference type="WBParaSite" id="JU765_v2.g17781.t2"/>
    </source>
</evidence>
<sequence length="413" mass="47795">MSTPTKCFNVTKMDAVDERLDNFQRWCGSNGIVFPSIELRFCGPEAGFGIFSKKMLQRDQIVLQVPKKMMLTAELIAEMDDYSNIFKKFPQKLKPFEVLVLFFYLEKLKHDSFWLPYLELLPTKFGTPLNSLPNLNLGQLPSDVRTQIEKQRQEVDLMKSKLEEMVPQLDEKHLLWSWHIVNSRCIHNENPWHPLVDCSDGNNLAVIPLMDMMNHDPEAQCSPTFDKKCQQYKIMANKMLFPEDQLFVCYGPHNNANLWIEYGFTIEGNVFNTVKIPFNLILLLANKVGFKVGEKNESVAREAAFPCTLYASDEAISYGLRMTCIIFQMKMNELADWQKIVFNETDDDRREQAEQLGIQIVAELAKQFEQKLKNTEPSLKWIWGDQISVIQTIIGGPSNDRRSPVKIMVQKHE</sequence>
<dbReference type="Proteomes" id="UP000887576">
    <property type="component" value="Unplaced"/>
</dbReference>
<accession>A0AC34QMD8</accession>
<dbReference type="WBParaSite" id="JU765_v2.g17781.t2">
    <property type="protein sequence ID" value="JU765_v2.g17781.t2"/>
    <property type="gene ID" value="JU765_v2.g17781"/>
</dbReference>
<proteinExistence type="predicted"/>